<evidence type="ECO:0000256" key="1">
    <source>
        <dbReference type="SAM" id="MobiDB-lite"/>
    </source>
</evidence>
<evidence type="ECO:0000313" key="3">
    <source>
        <dbReference type="Proteomes" id="UP001054945"/>
    </source>
</evidence>
<feature type="compositionally biased region" description="Basic and acidic residues" evidence="1">
    <location>
        <begin position="1"/>
        <end position="18"/>
    </location>
</feature>
<sequence length="73" mass="8245">MPGRERDSSNCLRGKEGGKNSLKSFAQPNPFLFLLSDPQTELEAATLQARDRCFSELQKCRAHSDFGWKEICP</sequence>
<dbReference type="Proteomes" id="UP001054945">
    <property type="component" value="Unassembled WGS sequence"/>
</dbReference>
<comment type="caution">
    <text evidence="2">The sequence shown here is derived from an EMBL/GenBank/DDBJ whole genome shotgun (WGS) entry which is preliminary data.</text>
</comment>
<protein>
    <submittedName>
        <fullName evidence="2">Uncharacterized protein</fullName>
    </submittedName>
</protein>
<organism evidence="2 3">
    <name type="scientific">Caerostris extrusa</name>
    <name type="common">Bark spider</name>
    <name type="synonym">Caerostris bankana</name>
    <dbReference type="NCBI Taxonomy" id="172846"/>
    <lineage>
        <taxon>Eukaryota</taxon>
        <taxon>Metazoa</taxon>
        <taxon>Ecdysozoa</taxon>
        <taxon>Arthropoda</taxon>
        <taxon>Chelicerata</taxon>
        <taxon>Arachnida</taxon>
        <taxon>Araneae</taxon>
        <taxon>Araneomorphae</taxon>
        <taxon>Entelegynae</taxon>
        <taxon>Araneoidea</taxon>
        <taxon>Araneidae</taxon>
        <taxon>Caerostris</taxon>
    </lineage>
</organism>
<feature type="region of interest" description="Disordered" evidence="1">
    <location>
        <begin position="1"/>
        <end position="25"/>
    </location>
</feature>
<name>A0AAV4TCS2_CAEEX</name>
<dbReference type="EMBL" id="BPLR01011144">
    <property type="protein sequence ID" value="GIY44453.1"/>
    <property type="molecule type" value="Genomic_DNA"/>
</dbReference>
<dbReference type="AlphaFoldDB" id="A0AAV4TCS2"/>
<reference evidence="2 3" key="1">
    <citation type="submission" date="2021-06" db="EMBL/GenBank/DDBJ databases">
        <title>Caerostris extrusa draft genome.</title>
        <authorList>
            <person name="Kono N."/>
            <person name="Arakawa K."/>
        </authorList>
    </citation>
    <scope>NUCLEOTIDE SEQUENCE [LARGE SCALE GENOMIC DNA]</scope>
</reference>
<gene>
    <name evidence="2" type="ORF">CEXT_374141</name>
</gene>
<proteinExistence type="predicted"/>
<keyword evidence="3" id="KW-1185">Reference proteome</keyword>
<evidence type="ECO:0000313" key="2">
    <source>
        <dbReference type="EMBL" id="GIY44453.1"/>
    </source>
</evidence>
<accession>A0AAV4TCS2</accession>